<dbReference type="InterPro" id="IPR003593">
    <property type="entry name" value="AAA+_ATPase"/>
</dbReference>
<evidence type="ECO:0000256" key="4">
    <source>
        <dbReference type="ARBA" id="ARBA00022741"/>
    </source>
</evidence>
<dbReference type="EMBL" id="JAAAIP010000024">
    <property type="protein sequence ID" value="KAG0328967.1"/>
    <property type="molecule type" value="Genomic_DNA"/>
</dbReference>
<dbReference type="SMART" id="SM00382">
    <property type="entry name" value="AAA"/>
    <property type="match status" value="2"/>
</dbReference>
<name>A0A9P6V009_9FUNG</name>
<feature type="domain" description="ABC transmembrane type-1" evidence="11">
    <location>
        <begin position="218"/>
        <end position="503"/>
    </location>
</feature>
<feature type="domain" description="ABC transporter" evidence="10">
    <location>
        <begin position="1235"/>
        <end position="1525"/>
    </location>
</feature>
<keyword evidence="3 9" id="KW-0812">Transmembrane</keyword>
<evidence type="ECO:0000256" key="7">
    <source>
        <dbReference type="ARBA" id="ARBA00023136"/>
    </source>
</evidence>
<evidence type="ECO:0000256" key="8">
    <source>
        <dbReference type="SAM" id="MobiDB-lite"/>
    </source>
</evidence>
<feature type="transmembrane region" description="Helical" evidence="9">
    <location>
        <begin position="910"/>
        <end position="936"/>
    </location>
</feature>
<dbReference type="CDD" id="cd18579">
    <property type="entry name" value="ABC_6TM_ABCC_D1"/>
    <property type="match status" value="1"/>
</dbReference>
<dbReference type="PROSITE" id="PS50929">
    <property type="entry name" value="ABC_TM1F"/>
    <property type="match status" value="2"/>
</dbReference>
<dbReference type="InterPro" id="IPR044726">
    <property type="entry name" value="ABCC_6TM_D2"/>
</dbReference>
<evidence type="ECO:0000256" key="6">
    <source>
        <dbReference type="ARBA" id="ARBA00022989"/>
    </source>
</evidence>
<proteinExistence type="predicted"/>
<dbReference type="PROSITE" id="PS00211">
    <property type="entry name" value="ABC_TRANSPORTER_1"/>
    <property type="match status" value="2"/>
</dbReference>
<feature type="transmembrane region" description="Helical" evidence="9">
    <location>
        <begin position="213"/>
        <end position="231"/>
    </location>
</feature>
<keyword evidence="5" id="KW-0067">ATP-binding</keyword>
<keyword evidence="7 9" id="KW-0472">Membrane</keyword>
<organism evidence="12 13">
    <name type="scientific">Dissophora globulifera</name>
    <dbReference type="NCBI Taxonomy" id="979702"/>
    <lineage>
        <taxon>Eukaryota</taxon>
        <taxon>Fungi</taxon>
        <taxon>Fungi incertae sedis</taxon>
        <taxon>Mucoromycota</taxon>
        <taxon>Mortierellomycotina</taxon>
        <taxon>Mortierellomycetes</taxon>
        <taxon>Mortierellales</taxon>
        <taxon>Mortierellaceae</taxon>
        <taxon>Dissophora</taxon>
    </lineage>
</organism>
<keyword evidence="6 9" id="KW-1133">Transmembrane helix</keyword>
<dbReference type="Gene3D" id="1.20.1560.10">
    <property type="entry name" value="ABC transporter type 1, transmembrane domain"/>
    <property type="match status" value="2"/>
</dbReference>
<reference evidence="12" key="1">
    <citation type="journal article" date="2020" name="Fungal Divers.">
        <title>Resolving the Mortierellaceae phylogeny through synthesis of multi-gene phylogenetics and phylogenomics.</title>
        <authorList>
            <person name="Vandepol N."/>
            <person name="Liber J."/>
            <person name="Desiro A."/>
            <person name="Na H."/>
            <person name="Kennedy M."/>
            <person name="Barry K."/>
            <person name="Grigoriev I.V."/>
            <person name="Miller A.N."/>
            <person name="O'Donnell K."/>
            <person name="Stajich J.E."/>
            <person name="Bonito G."/>
        </authorList>
    </citation>
    <scope>NUCLEOTIDE SEQUENCE</scope>
    <source>
        <strain evidence="12">REB-010B</strain>
    </source>
</reference>
<evidence type="ECO:0000313" key="12">
    <source>
        <dbReference type="EMBL" id="KAG0328967.1"/>
    </source>
</evidence>
<feature type="region of interest" description="Disordered" evidence="8">
    <location>
        <begin position="1309"/>
        <end position="1335"/>
    </location>
</feature>
<protein>
    <submittedName>
        <fullName evidence="12">Multidrug resistance-associated protein 1</fullName>
    </submittedName>
</protein>
<feature type="domain" description="ABC transmembrane type-1" evidence="11">
    <location>
        <begin position="912"/>
        <end position="1199"/>
    </location>
</feature>
<dbReference type="SUPFAM" id="SSF52540">
    <property type="entry name" value="P-loop containing nucleoside triphosphate hydrolases"/>
    <property type="match status" value="3"/>
</dbReference>
<dbReference type="FunFam" id="3.40.50.300:FF:000997">
    <property type="entry name" value="Multidrug resistance-associated protein 1"/>
    <property type="match status" value="1"/>
</dbReference>
<dbReference type="InterPro" id="IPR003439">
    <property type="entry name" value="ABC_transporter-like_ATP-bd"/>
</dbReference>
<feature type="transmembrane region" description="Helical" evidence="9">
    <location>
        <begin position="24"/>
        <end position="43"/>
    </location>
</feature>
<evidence type="ECO:0000259" key="11">
    <source>
        <dbReference type="PROSITE" id="PS50929"/>
    </source>
</evidence>
<dbReference type="Proteomes" id="UP000738325">
    <property type="component" value="Unassembled WGS sequence"/>
</dbReference>
<dbReference type="InterPro" id="IPR050173">
    <property type="entry name" value="ABC_transporter_C-like"/>
</dbReference>
<dbReference type="InterPro" id="IPR011527">
    <property type="entry name" value="ABC1_TM_dom"/>
</dbReference>
<dbReference type="PANTHER" id="PTHR24223:SF415">
    <property type="entry name" value="FI20190P1"/>
    <property type="match status" value="1"/>
</dbReference>
<dbReference type="CDD" id="cd03250">
    <property type="entry name" value="ABCC_MRP_domain1"/>
    <property type="match status" value="1"/>
</dbReference>
<evidence type="ECO:0000256" key="1">
    <source>
        <dbReference type="ARBA" id="ARBA00004141"/>
    </source>
</evidence>
<dbReference type="Pfam" id="PF00005">
    <property type="entry name" value="ABC_tran"/>
    <property type="match status" value="3"/>
</dbReference>
<keyword evidence="13" id="KW-1185">Reference proteome</keyword>
<dbReference type="FunFam" id="1.20.1560.10:FF:000010">
    <property type="entry name" value="Multidrug resistance-associated ABC transporter"/>
    <property type="match status" value="1"/>
</dbReference>
<sequence length="1530" mass="170091">MALAALAIAIHGLTLHLDGSSSSVAVLGSLGMAVAWLAAVVLNRSEHIYEIRSSTAIFTFYLVAMASTLVILRTYVDQPHPSSTPTIVTLTVFASLLLFGFIAEALPRGSTQVQRLSGATDYDKANIFSRLTFYFFQPIVTIGLQRTLTVQDISHLLPVSLRTEQGYSKLSKLWNGRLAAQRRRYAKNIRNGSASVINNAPSLFWTVIRSHSVALVPIVVCRITIVLLSFLQPVLLSRLLSYLQHYEDKPVSQGIVIAFSMFFVSLSVALLYTYNRYQMFLLSVATKTALISMVYRKALRLSPSSRLRSSTGEIVNHVSIDAEIWGDAFIYLSSWISIPVEIGIALVLLYMYLGWSMIAGFVAMVLLLPIQTWQAKVFESMQTEKLAATDQRVRLTTEVLAGMRVVRLYGWSAAFLKRLLGIRKQELMALRKIGIVQAFMSIIFISSSLIISLITFGVYALWGGPNFTPGKLTPQTVFVSMTLFSMLRNPIASLSEATTTTISVVVGTRRIQEFLLREEVNEEDIVKSKDVPRNISESLVLIKDASFSWTDPEESSDIHSTEQDRLLGNDQQNDLSHLTLRSINLSTYRQELTAIVGRVGQGKSSLLNAIIGEMYKLQGGLVQTSGRIAYVPQQAWIFNATLRDNILFGKPFDNDRYQNIVFACGLEPDLTMLPAGDMTEIGERGINLSGGQKQRVSLARAAYCDADIYLLDDPLSAVDAHVDRHLWNHLIGPKGLLRDKARILVTHGIHHLKEVDRIVVLKDGTIVEQGHYDNLMKAQQTFYQLIKEFSIDHALDKAGRRRRKSSVGSAIKARGSVEVATASSEIAPHVTEIQDVSELGFEEITTEEDDTDESNDNDTVSVLIQNASPEGSGDAKKDTKAELIAAEKMQGGSVSRETYIIYFRALSYRYVVTIAVLFIVAQACLVGSSLWLKHWIKRTEMADEDPENTEAPSVRLFLGVYALLTLFYVIVYVAVSWLMFAVARIRASEILHRNLLSSILRLPMSFFDTTPLGRILNRFSSDFSSVDDRIPNKLYDYLYFIVTVSSTMILILFTTPQFVLAIPFLLAGYWVIQHCFLKISVPTQRIYSVSKSPVYQHFSESLNGVSTIRAMGVQDQYINANSGWTDKLANNFLGNMTSKRWVEVQLRLLSTFVALFAALFAVLGRASLDPSLVGLTLSFALALTEEVTSLVRIYCDLQNHLVAVERVVEYTDMATEAPEHTDVYLPPRWPSQGHVRFNNYSTRYRQGLDLVLRNISIDISPGQSIGIVGRTGAGKSSLTLALFRIIEAADSYWAKASDNTGRAQLDSAAVAEAASSESRGDSGDSTTTVDSLRPYQEEYDDAIEGGGSIEIDGIDIATLGLEELRKSLAIIPQDPTLFAGTIRENLDPFQEVGDAELWEALERSHLKDTIASLPGGLSFEVSQNGENFSVGQRSLICLARALLRKTKILVLDEATAAVDVETDELIQKTIRTEFKDRTILTIAHRIKTVMDSDKILVLEKGRVQEFERPEVLMKNQDSLFYKLAEQAGEI</sequence>
<feature type="transmembrane region" description="Helical" evidence="9">
    <location>
        <begin position="87"/>
        <end position="106"/>
    </location>
</feature>
<evidence type="ECO:0000259" key="10">
    <source>
        <dbReference type="PROSITE" id="PS50893"/>
    </source>
</evidence>
<dbReference type="GO" id="GO:0140359">
    <property type="term" value="F:ABC-type transporter activity"/>
    <property type="evidence" value="ECO:0007669"/>
    <property type="project" value="InterPro"/>
</dbReference>
<dbReference type="GO" id="GO:0005524">
    <property type="term" value="F:ATP binding"/>
    <property type="evidence" value="ECO:0007669"/>
    <property type="project" value="UniProtKB-KW"/>
</dbReference>
<evidence type="ECO:0000256" key="5">
    <source>
        <dbReference type="ARBA" id="ARBA00022840"/>
    </source>
</evidence>
<feature type="transmembrane region" description="Helical" evidence="9">
    <location>
        <begin position="433"/>
        <end position="462"/>
    </location>
</feature>
<feature type="transmembrane region" description="Helical" evidence="9">
    <location>
        <begin position="342"/>
        <end position="368"/>
    </location>
</feature>
<dbReference type="InterPro" id="IPR027417">
    <property type="entry name" value="P-loop_NTPase"/>
</dbReference>
<comment type="subcellular location">
    <subcellularLocation>
        <location evidence="1">Membrane</location>
        <topology evidence="1">Multi-pass membrane protein</topology>
    </subcellularLocation>
</comment>
<dbReference type="CDD" id="cd03244">
    <property type="entry name" value="ABCC_MRP_domain2"/>
    <property type="match status" value="1"/>
</dbReference>
<dbReference type="OrthoDB" id="6500128at2759"/>
<evidence type="ECO:0000256" key="3">
    <source>
        <dbReference type="ARBA" id="ARBA00022692"/>
    </source>
</evidence>
<dbReference type="PANTHER" id="PTHR24223">
    <property type="entry name" value="ATP-BINDING CASSETTE SUB-FAMILY C"/>
    <property type="match status" value="1"/>
</dbReference>
<evidence type="ECO:0000313" key="13">
    <source>
        <dbReference type="Proteomes" id="UP000738325"/>
    </source>
</evidence>
<feature type="transmembrane region" description="Helical" evidence="9">
    <location>
        <begin position="251"/>
        <end position="272"/>
    </location>
</feature>
<feature type="transmembrane region" description="Helical" evidence="9">
    <location>
        <begin position="1059"/>
        <end position="1077"/>
    </location>
</feature>
<dbReference type="SUPFAM" id="SSF90123">
    <property type="entry name" value="ABC transporter transmembrane region"/>
    <property type="match status" value="2"/>
</dbReference>
<dbReference type="InterPro" id="IPR036640">
    <property type="entry name" value="ABC1_TM_sf"/>
</dbReference>
<feature type="domain" description="ABC transporter" evidence="10">
    <location>
        <begin position="553"/>
        <end position="788"/>
    </location>
</feature>
<dbReference type="CDD" id="cd18580">
    <property type="entry name" value="ABC_6TM_ABCC_D2"/>
    <property type="match status" value="1"/>
</dbReference>
<feature type="transmembrane region" description="Helical" evidence="9">
    <location>
        <begin position="956"/>
        <end position="983"/>
    </location>
</feature>
<accession>A0A9P6V009</accession>
<feature type="transmembrane region" description="Helical" evidence="9">
    <location>
        <begin position="55"/>
        <end position="75"/>
    </location>
</feature>
<evidence type="ECO:0000256" key="2">
    <source>
        <dbReference type="ARBA" id="ARBA00022448"/>
    </source>
</evidence>
<keyword evidence="2" id="KW-0813">Transport</keyword>
<dbReference type="Gene3D" id="3.40.50.300">
    <property type="entry name" value="P-loop containing nucleotide triphosphate hydrolases"/>
    <property type="match status" value="2"/>
</dbReference>
<gene>
    <name evidence="12" type="primary">ABCC1_3</name>
    <name evidence="12" type="ORF">BGZ99_003831</name>
</gene>
<dbReference type="PROSITE" id="PS50893">
    <property type="entry name" value="ABC_TRANSPORTER_2"/>
    <property type="match status" value="2"/>
</dbReference>
<dbReference type="FunFam" id="1.20.1560.10:FF:000006">
    <property type="entry name" value="ATP-binding cassette, sub-family C (CFTR/MRP), member 9"/>
    <property type="match status" value="1"/>
</dbReference>
<dbReference type="Pfam" id="PF00664">
    <property type="entry name" value="ABC_membrane"/>
    <property type="match status" value="2"/>
</dbReference>
<feature type="transmembrane region" description="Helical" evidence="9">
    <location>
        <begin position="1146"/>
        <end position="1168"/>
    </location>
</feature>
<evidence type="ECO:0000256" key="9">
    <source>
        <dbReference type="SAM" id="Phobius"/>
    </source>
</evidence>
<dbReference type="InterPro" id="IPR044746">
    <property type="entry name" value="ABCC_6TM_D1"/>
</dbReference>
<dbReference type="InterPro" id="IPR017871">
    <property type="entry name" value="ABC_transporter-like_CS"/>
</dbReference>
<comment type="caution">
    <text evidence="12">The sequence shown here is derived from an EMBL/GenBank/DDBJ whole genome shotgun (WGS) entry which is preliminary data.</text>
</comment>
<dbReference type="GO" id="GO:0016887">
    <property type="term" value="F:ATP hydrolysis activity"/>
    <property type="evidence" value="ECO:0007669"/>
    <property type="project" value="InterPro"/>
</dbReference>
<dbReference type="GO" id="GO:0016020">
    <property type="term" value="C:membrane"/>
    <property type="evidence" value="ECO:0007669"/>
    <property type="project" value="UniProtKB-SubCell"/>
</dbReference>
<dbReference type="FunFam" id="3.40.50.300:FF:000163">
    <property type="entry name" value="Multidrug resistance-associated protein member 4"/>
    <property type="match status" value="1"/>
</dbReference>
<keyword evidence="4" id="KW-0547">Nucleotide-binding</keyword>